<evidence type="ECO:0000313" key="1">
    <source>
        <dbReference type="EMBL" id="AAZ91651.1"/>
    </source>
</evidence>
<feature type="non-terminal residue" evidence="1">
    <location>
        <position position="1"/>
    </location>
</feature>
<dbReference type="EMBL" id="DQ155125">
    <property type="protein sequence ID" value="AAZ91651.1"/>
    <property type="molecule type" value="Genomic_DNA"/>
</dbReference>
<organism evidence="1">
    <name type="scientific">Human immunodeficiency virus type 1</name>
    <name type="common">HIV-1</name>
    <dbReference type="NCBI Taxonomy" id="11676"/>
    <lineage>
        <taxon>Viruses</taxon>
        <taxon>Riboviria</taxon>
        <taxon>Pararnavirae</taxon>
        <taxon>Artverviricota</taxon>
        <taxon>Revtraviricetes</taxon>
        <taxon>Ortervirales</taxon>
        <taxon>Retroviridae</taxon>
        <taxon>Orthoretrovirinae</taxon>
        <taxon>Lentivirus</taxon>
        <taxon>Lentivirus humimdef1</taxon>
    </lineage>
</organism>
<accession>Q3S7K5</accession>
<proteinExistence type="predicted"/>
<sequence>HCAHMDDLNFPLVLLRLYQYNSSQDWMAQKLNIGPSDRIDKIKALTDIRTEMGKGRKNPKNRGLKIHTILQYLQSRKKIALNGENHGDPMRAHYKITSTLGSATRDYRFQRAY</sequence>
<reference evidence="1" key="1">
    <citation type="submission" date="2005-08" db="EMBL/GenBank/DDBJ databases">
        <title>Genomic Diversity of HIV-1 subtypes in Northern Kenya.</title>
        <authorList>
            <person name="Khamadi S.A."/>
            <person name="Ochieng W."/>
            <person name="Lihana R.W."/>
            <person name="Kiptoo M.K."/>
            <person name="Kinyua J.G."/>
            <person name="Lagat N."/>
            <person name="Muriuki J."/>
            <person name="Mwangi J."/>
            <person name="Pelle R."/>
            <person name="Muigai A."/>
            <person name="Carter J."/>
            <person name="Yamada R."/>
            <person name="Mpoke S."/>
        </authorList>
    </citation>
    <scope>NUCLEOTIDE SEQUENCE</scope>
    <source>
        <strain evidence="1">MADH009</strain>
    </source>
</reference>
<organismHost>
    <name type="scientific">Homo sapiens</name>
    <name type="common">Human</name>
    <dbReference type="NCBI Taxonomy" id="9606"/>
</organismHost>
<name>Q3S7K5_HV1</name>
<feature type="non-terminal residue" evidence="1">
    <location>
        <position position="113"/>
    </location>
</feature>
<protein>
    <submittedName>
        <fullName evidence="1">Pol protein</fullName>
    </submittedName>
</protein>
<gene>
    <name evidence="1" type="primary">pol</name>
</gene>